<dbReference type="AlphaFoldDB" id="A0A1I2T785"/>
<dbReference type="InterPro" id="IPR019257">
    <property type="entry name" value="MeTrfase_dom"/>
</dbReference>
<organism evidence="4 5">
    <name type="scientific">Algoriphagus hitonicola</name>
    <dbReference type="NCBI Taxonomy" id="435880"/>
    <lineage>
        <taxon>Bacteria</taxon>
        <taxon>Pseudomonadati</taxon>
        <taxon>Bacteroidota</taxon>
        <taxon>Cytophagia</taxon>
        <taxon>Cytophagales</taxon>
        <taxon>Cyclobacteriaceae</taxon>
        <taxon>Algoriphagus</taxon>
    </lineage>
</organism>
<name>A0A1I2T785_9BACT</name>
<dbReference type="Proteomes" id="UP000199642">
    <property type="component" value="Unassembled WGS sequence"/>
</dbReference>
<dbReference type="InterPro" id="IPR017804">
    <property type="entry name" value="MeTrfase_EgtD-like"/>
</dbReference>
<dbReference type="SUPFAM" id="SSF53335">
    <property type="entry name" value="S-adenosyl-L-methionine-dependent methyltransferases"/>
    <property type="match status" value="1"/>
</dbReference>
<keyword evidence="1 4" id="KW-0489">Methyltransferase</keyword>
<gene>
    <name evidence="4" type="ORF">SAMN04487988_105157</name>
</gene>
<dbReference type="STRING" id="435880.SAMN04487988_105157"/>
<dbReference type="InterPro" id="IPR029063">
    <property type="entry name" value="SAM-dependent_MTases_sf"/>
</dbReference>
<dbReference type="NCBIfam" id="TIGR03438">
    <property type="entry name" value="egtD_ergothio"/>
    <property type="match status" value="1"/>
</dbReference>
<evidence type="ECO:0000259" key="3">
    <source>
        <dbReference type="Pfam" id="PF10017"/>
    </source>
</evidence>
<dbReference type="InterPro" id="IPR035094">
    <property type="entry name" value="EgtD"/>
</dbReference>
<evidence type="ECO:0000256" key="2">
    <source>
        <dbReference type="ARBA" id="ARBA00022679"/>
    </source>
</evidence>
<dbReference type="Pfam" id="PF10017">
    <property type="entry name" value="Methyltransf_33"/>
    <property type="match status" value="1"/>
</dbReference>
<dbReference type="RefSeq" id="WP_092790784.1">
    <property type="nucleotide sequence ID" value="NZ_FOPC01000005.1"/>
</dbReference>
<dbReference type="GO" id="GO:0032259">
    <property type="term" value="P:methylation"/>
    <property type="evidence" value="ECO:0007669"/>
    <property type="project" value="UniProtKB-KW"/>
</dbReference>
<evidence type="ECO:0000313" key="5">
    <source>
        <dbReference type="Proteomes" id="UP000199642"/>
    </source>
</evidence>
<feature type="domain" description="Histidine-specific methyltransferase SAM-dependent" evidence="3">
    <location>
        <begin position="10"/>
        <end position="311"/>
    </location>
</feature>
<dbReference type="Gene3D" id="3.40.50.150">
    <property type="entry name" value="Vaccinia Virus protein VP39"/>
    <property type="match status" value="1"/>
</dbReference>
<evidence type="ECO:0000256" key="1">
    <source>
        <dbReference type="ARBA" id="ARBA00022603"/>
    </source>
</evidence>
<dbReference type="PANTHER" id="PTHR43397">
    <property type="entry name" value="ERGOTHIONEINE BIOSYNTHESIS PROTEIN 1"/>
    <property type="match status" value="1"/>
</dbReference>
<proteinExistence type="predicted"/>
<evidence type="ECO:0000313" key="4">
    <source>
        <dbReference type="EMBL" id="SFG58416.1"/>
    </source>
</evidence>
<dbReference type="GO" id="GO:0008168">
    <property type="term" value="F:methyltransferase activity"/>
    <property type="evidence" value="ECO:0007669"/>
    <property type="project" value="UniProtKB-KW"/>
</dbReference>
<dbReference type="EMBL" id="FOPC01000005">
    <property type="protein sequence ID" value="SFG58416.1"/>
    <property type="molecule type" value="Genomic_DNA"/>
</dbReference>
<keyword evidence="5" id="KW-1185">Reference proteome</keyword>
<dbReference type="InterPro" id="IPR051128">
    <property type="entry name" value="EgtD_Methyltrsf_superfamily"/>
</dbReference>
<dbReference type="OrthoDB" id="5289726at2"/>
<keyword evidence="2 4" id="KW-0808">Transferase</keyword>
<dbReference type="PIRSF" id="PIRSF018005">
    <property type="entry name" value="UCP018005"/>
    <property type="match status" value="1"/>
</dbReference>
<dbReference type="PANTHER" id="PTHR43397:SF1">
    <property type="entry name" value="ERGOTHIONEINE BIOSYNTHESIS PROTEIN 1"/>
    <property type="match status" value="1"/>
</dbReference>
<accession>A0A1I2T785</accession>
<protein>
    <submittedName>
        <fullName evidence="4">Dimethylhistidine N-methyltransferase</fullName>
    </submittedName>
</protein>
<reference evidence="5" key="1">
    <citation type="submission" date="2016-10" db="EMBL/GenBank/DDBJ databases">
        <authorList>
            <person name="Varghese N."/>
            <person name="Submissions S."/>
        </authorList>
    </citation>
    <scope>NUCLEOTIDE SEQUENCE [LARGE SCALE GENOMIC DNA]</scope>
    <source>
        <strain evidence="5">DSM 19315</strain>
    </source>
</reference>
<sequence>MTSSTQTFLNDVLLGLRQTPKTLSSKYFYDEEGSRIFQEIMDMASYYLPQAELDIIHSQSQAIAELFRDKSVDLIELGAGDGRKMVHFVKILQAKTTDLTYLPLDISESILQVNRRLFEQEIPGVRVHPLAGDFFHTLPEIKDRTHTRIMLFAGSNIGNFRKEKAAEFLRFVREHLQSGDFFLLGVDLKKHPRTIRNAYDDAGGITKKFNLNLLKRINRELGGDFDLSAFDHYATYHPITGASESFLVSLKKQSVNIGEEQVQFEKDEIIQTEISQKYDLPMLENLASDSGYVIDSIYKDSKERFAWVLMNVSGN</sequence>
<dbReference type="CDD" id="cd02440">
    <property type="entry name" value="AdoMet_MTases"/>
    <property type="match status" value="1"/>
</dbReference>